<gene>
    <name evidence="3" type="ORF">E1B28_009530</name>
</gene>
<feature type="compositionally biased region" description="Polar residues" evidence="1">
    <location>
        <begin position="231"/>
        <end position="240"/>
    </location>
</feature>
<dbReference type="Proteomes" id="UP001049176">
    <property type="component" value="Chromosome 6"/>
</dbReference>
<comment type="caution">
    <text evidence="3">The sequence shown here is derived from an EMBL/GenBank/DDBJ whole genome shotgun (WGS) entry which is preliminary data.</text>
</comment>
<keyword evidence="2" id="KW-0472">Membrane</keyword>
<reference evidence="3" key="1">
    <citation type="journal article" date="2021" name="Genome Biol. Evol.">
        <title>The assembled and annotated genome of the fairy-ring fungus Marasmius oreades.</title>
        <authorList>
            <person name="Hiltunen M."/>
            <person name="Ament-Velasquez S.L."/>
            <person name="Johannesson H."/>
        </authorList>
    </citation>
    <scope>NUCLEOTIDE SEQUENCE</scope>
    <source>
        <strain evidence="3">03SP1</strain>
    </source>
</reference>
<dbReference type="KEGG" id="more:E1B28_009530"/>
<feature type="region of interest" description="Disordered" evidence="1">
    <location>
        <begin position="254"/>
        <end position="283"/>
    </location>
</feature>
<proteinExistence type="predicted"/>
<dbReference type="GeneID" id="66078606"/>
<name>A0A9P7UQU4_9AGAR</name>
<dbReference type="RefSeq" id="XP_043006880.1">
    <property type="nucleotide sequence ID" value="XM_043154425.1"/>
</dbReference>
<accession>A0A9P7UQU4</accession>
<evidence type="ECO:0000256" key="2">
    <source>
        <dbReference type="SAM" id="Phobius"/>
    </source>
</evidence>
<feature type="compositionally biased region" description="Basic and acidic residues" evidence="1">
    <location>
        <begin position="258"/>
        <end position="268"/>
    </location>
</feature>
<dbReference type="EMBL" id="CM032186">
    <property type="protein sequence ID" value="KAG7090410.1"/>
    <property type="molecule type" value="Genomic_DNA"/>
</dbReference>
<feature type="compositionally biased region" description="Polar residues" evidence="1">
    <location>
        <begin position="95"/>
        <end position="105"/>
    </location>
</feature>
<keyword evidence="2" id="KW-1133">Transmembrane helix</keyword>
<feature type="compositionally biased region" description="Polar residues" evidence="1">
    <location>
        <begin position="40"/>
        <end position="49"/>
    </location>
</feature>
<keyword evidence="4" id="KW-1185">Reference proteome</keyword>
<evidence type="ECO:0000313" key="3">
    <source>
        <dbReference type="EMBL" id="KAG7090410.1"/>
    </source>
</evidence>
<feature type="transmembrane region" description="Helical" evidence="2">
    <location>
        <begin position="186"/>
        <end position="209"/>
    </location>
</feature>
<keyword evidence="2" id="KW-0812">Transmembrane</keyword>
<feature type="region of interest" description="Disordered" evidence="1">
    <location>
        <begin position="223"/>
        <end position="242"/>
    </location>
</feature>
<protein>
    <recommendedName>
        <fullName evidence="5">Mid2 domain-containing protein</fullName>
    </recommendedName>
</protein>
<evidence type="ECO:0008006" key="5">
    <source>
        <dbReference type="Google" id="ProtNLM"/>
    </source>
</evidence>
<sequence length="283" mass="30254">MLGSGARYRRFQDILRGATNFNAHFQQNTRRQGVPITEPGNGQASQDSLVPTGPLRVPPIRPPSRSLAPSLTAATDAPSTQTQTSIADTVPPVTPTTESNESTTAADVGDATKDSGSASSEDSNQGLPNTSSNLSTLDLSTSASVSLSRLGVAAFPTVTESTFSMTTQVVTQTSIVTRNDREKTPLIAGTVIGAIALLSVSIWVALTWWRRYLSKARQRRSSRSDDIAPFTMSSPTQNPVNKLGAERERIRAYALGNVDHDHQEGVDDRDSDEEELGVEGTGR</sequence>
<organism evidence="3 4">
    <name type="scientific">Marasmius oreades</name>
    <name type="common">fairy-ring Marasmius</name>
    <dbReference type="NCBI Taxonomy" id="181124"/>
    <lineage>
        <taxon>Eukaryota</taxon>
        <taxon>Fungi</taxon>
        <taxon>Dikarya</taxon>
        <taxon>Basidiomycota</taxon>
        <taxon>Agaricomycotina</taxon>
        <taxon>Agaricomycetes</taxon>
        <taxon>Agaricomycetidae</taxon>
        <taxon>Agaricales</taxon>
        <taxon>Marasmiineae</taxon>
        <taxon>Marasmiaceae</taxon>
        <taxon>Marasmius</taxon>
    </lineage>
</organism>
<feature type="compositionally biased region" description="Polar residues" evidence="1">
    <location>
        <begin position="67"/>
        <end position="87"/>
    </location>
</feature>
<evidence type="ECO:0000313" key="4">
    <source>
        <dbReference type="Proteomes" id="UP001049176"/>
    </source>
</evidence>
<feature type="compositionally biased region" description="Polar residues" evidence="1">
    <location>
        <begin position="114"/>
        <end position="129"/>
    </location>
</feature>
<evidence type="ECO:0000256" key="1">
    <source>
        <dbReference type="SAM" id="MobiDB-lite"/>
    </source>
</evidence>
<dbReference type="AlphaFoldDB" id="A0A9P7UQU4"/>
<feature type="region of interest" description="Disordered" evidence="1">
    <location>
        <begin position="23"/>
        <end position="135"/>
    </location>
</feature>